<dbReference type="InterPro" id="IPR050601">
    <property type="entry name" value="CPA3_antiporter_subunitC"/>
</dbReference>
<name>A0A383CH98_9ZZZZ</name>
<organism evidence="7">
    <name type="scientific">marine metagenome</name>
    <dbReference type="NCBI Taxonomy" id="408172"/>
    <lineage>
        <taxon>unclassified sequences</taxon>
        <taxon>metagenomes</taxon>
        <taxon>ecological metagenomes</taxon>
    </lineage>
</organism>
<gene>
    <name evidence="7" type="ORF">METZ01_LOCUS484287</name>
</gene>
<reference evidence="7" key="1">
    <citation type="submission" date="2018-05" db="EMBL/GenBank/DDBJ databases">
        <authorList>
            <person name="Lanie J.A."/>
            <person name="Ng W.-L."/>
            <person name="Kazmierczak K.M."/>
            <person name="Andrzejewski T.M."/>
            <person name="Davidsen T.M."/>
            <person name="Wayne K.J."/>
            <person name="Tettelin H."/>
            <person name="Glass J.I."/>
            <person name="Rusch D."/>
            <person name="Podicherti R."/>
            <person name="Tsui H.-C.T."/>
            <person name="Winkler M.E."/>
        </authorList>
    </citation>
    <scope>NUCLEOTIDE SEQUENCE</scope>
</reference>
<evidence type="ECO:0000256" key="6">
    <source>
        <dbReference type="SAM" id="Phobius"/>
    </source>
</evidence>
<evidence type="ECO:0000256" key="2">
    <source>
        <dbReference type="ARBA" id="ARBA00022475"/>
    </source>
</evidence>
<keyword evidence="4 6" id="KW-1133">Transmembrane helix</keyword>
<keyword evidence="3 6" id="KW-0812">Transmembrane</keyword>
<accession>A0A383CH98</accession>
<dbReference type="GO" id="GO:0005886">
    <property type="term" value="C:plasma membrane"/>
    <property type="evidence" value="ECO:0007669"/>
    <property type="project" value="UniProtKB-SubCell"/>
</dbReference>
<dbReference type="PANTHER" id="PTHR34583:SF2">
    <property type="entry name" value="ANTIPORTER SUBUNIT MNHC2-RELATED"/>
    <property type="match status" value="1"/>
</dbReference>
<dbReference type="EMBL" id="UINC01208743">
    <property type="protein sequence ID" value="SVE31433.1"/>
    <property type="molecule type" value="Genomic_DNA"/>
</dbReference>
<evidence type="ECO:0000313" key="7">
    <source>
        <dbReference type="EMBL" id="SVE31433.1"/>
    </source>
</evidence>
<keyword evidence="5 6" id="KW-0472">Membrane</keyword>
<keyword evidence="2" id="KW-1003">Cell membrane</keyword>
<evidence type="ECO:0000256" key="1">
    <source>
        <dbReference type="ARBA" id="ARBA00004651"/>
    </source>
</evidence>
<evidence type="ECO:0000256" key="3">
    <source>
        <dbReference type="ARBA" id="ARBA00022692"/>
    </source>
</evidence>
<dbReference type="PANTHER" id="PTHR34583">
    <property type="entry name" value="ANTIPORTER SUBUNIT MNHC2-RELATED"/>
    <property type="match status" value="1"/>
</dbReference>
<dbReference type="Pfam" id="PF00420">
    <property type="entry name" value="Oxidored_q2"/>
    <property type="match status" value="1"/>
</dbReference>
<dbReference type="Gene3D" id="1.10.287.3510">
    <property type="match status" value="1"/>
</dbReference>
<sequence length="85" mass="8995">MTDKETLGYANPIPHVLMLTAIVVGVATLGVALALTQRIYRAYGTIEEDAVLAAILAEDAATVTPDLLATKPKRTSSKSRKAKKA</sequence>
<feature type="transmembrane region" description="Helical" evidence="6">
    <location>
        <begin position="12"/>
        <end position="35"/>
    </location>
</feature>
<dbReference type="InterPro" id="IPR039428">
    <property type="entry name" value="NUOK/Mnh_C1-like"/>
</dbReference>
<protein>
    <submittedName>
        <fullName evidence="7">Uncharacterized protein</fullName>
    </submittedName>
</protein>
<proteinExistence type="predicted"/>
<dbReference type="AlphaFoldDB" id="A0A383CH98"/>
<comment type="subcellular location">
    <subcellularLocation>
        <location evidence="1">Cell membrane</location>
        <topology evidence="1">Multi-pass membrane protein</topology>
    </subcellularLocation>
</comment>
<evidence type="ECO:0000256" key="4">
    <source>
        <dbReference type="ARBA" id="ARBA00022989"/>
    </source>
</evidence>
<evidence type="ECO:0000256" key="5">
    <source>
        <dbReference type="ARBA" id="ARBA00023136"/>
    </source>
</evidence>